<dbReference type="GeneID" id="61768959"/>
<dbReference type="NCBIfam" id="TIGR01592">
    <property type="entry name" value="holin_SPP1"/>
    <property type="match status" value="1"/>
</dbReference>
<feature type="chain" id="PRO_5001759135" evidence="6">
    <location>
        <begin position="29"/>
        <end position="74"/>
    </location>
</feature>
<keyword evidence="6" id="KW-0732">Signal</keyword>
<evidence type="ECO:0000313" key="8">
    <source>
        <dbReference type="Proteomes" id="UP000028091"/>
    </source>
</evidence>
<dbReference type="AlphaFoldDB" id="A0A081LFN4"/>
<accession>A0A081LFN4</accession>
<dbReference type="InterPro" id="IPR006479">
    <property type="entry name" value="Holin"/>
</dbReference>
<organism evidence="7 8">
    <name type="scientific">Bacillus zhangzhouensis</name>
    <dbReference type="NCBI Taxonomy" id="1178540"/>
    <lineage>
        <taxon>Bacteria</taxon>
        <taxon>Bacillati</taxon>
        <taxon>Bacillota</taxon>
        <taxon>Bacilli</taxon>
        <taxon>Bacillales</taxon>
        <taxon>Bacillaceae</taxon>
        <taxon>Bacillus</taxon>
    </lineage>
</organism>
<keyword evidence="3 5" id="KW-1133">Transmembrane helix</keyword>
<keyword evidence="2 5" id="KW-0812">Transmembrane</keyword>
<dbReference type="RefSeq" id="WP_024423530.1">
    <property type="nucleotide sequence ID" value="NZ_JARMEA010000003.1"/>
</dbReference>
<keyword evidence="4 5" id="KW-0472">Membrane</keyword>
<gene>
    <name evidence="7" type="ORF">BA70_00275</name>
</gene>
<evidence type="ECO:0000256" key="6">
    <source>
        <dbReference type="SAM" id="SignalP"/>
    </source>
</evidence>
<evidence type="ECO:0000256" key="5">
    <source>
        <dbReference type="SAM" id="Phobius"/>
    </source>
</evidence>
<dbReference type="eggNOG" id="ENOG5033B7V">
    <property type="taxonomic scope" value="Bacteria"/>
</dbReference>
<dbReference type="OrthoDB" id="2353897at2"/>
<evidence type="ECO:0000256" key="4">
    <source>
        <dbReference type="ARBA" id="ARBA00023136"/>
    </source>
</evidence>
<dbReference type="Pfam" id="PF04688">
    <property type="entry name" value="Holin_SPP1"/>
    <property type="match status" value="1"/>
</dbReference>
<dbReference type="GO" id="GO:0016020">
    <property type="term" value="C:membrane"/>
    <property type="evidence" value="ECO:0007669"/>
    <property type="project" value="UniProtKB-SubCell"/>
</dbReference>
<evidence type="ECO:0000256" key="3">
    <source>
        <dbReference type="ARBA" id="ARBA00022989"/>
    </source>
</evidence>
<feature type="transmembrane region" description="Helical" evidence="5">
    <location>
        <begin position="40"/>
        <end position="59"/>
    </location>
</feature>
<keyword evidence="8" id="KW-1185">Reference proteome</keyword>
<feature type="signal peptide" evidence="6">
    <location>
        <begin position="1"/>
        <end position="28"/>
    </location>
</feature>
<evidence type="ECO:0000256" key="1">
    <source>
        <dbReference type="ARBA" id="ARBA00004370"/>
    </source>
</evidence>
<reference evidence="7 8" key="1">
    <citation type="submission" date="2012-09" db="EMBL/GenBank/DDBJ databases">
        <title>Genome Sequence of Bacillus sp. DW5-4.</title>
        <authorList>
            <person name="Lai Q."/>
            <person name="Liu Y."/>
            <person name="Shao Z."/>
        </authorList>
    </citation>
    <scope>NUCLEOTIDE SEQUENCE [LARGE SCALE GENOMIC DNA]</scope>
    <source>
        <strain evidence="7 8">DW5-4</strain>
    </source>
</reference>
<name>A0A081LFN4_9BACI</name>
<comment type="subcellular location">
    <subcellularLocation>
        <location evidence="1">Membrane</location>
    </subcellularLocation>
</comment>
<proteinExistence type="predicted"/>
<protein>
    <submittedName>
        <fullName evidence="7">Holin</fullName>
    </submittedName>
</protein>
<dbReference type="Proteomes" id="UP000028091">
    <property type="component" value="Unassembled WGS sequence"/>
</dbReference>
<comment type="caution">
    <text evidence="7">The sequence shown here is derived from an EMBL/GenBank/DDBJ whole genome shotgun (WGS) entry which is preliminary data.</text>
</comment>
<evidence type="ECO:0000313" key="7">
    <source>
        <dbReference type="EMBL" id="KEP28060.1"/>
    </source>
</evidence>
<sequence>MEVQKISAGTIARLVLLLLALVNSALTAAGKSPIPIDEEGVQQFITLAFLGITSLWAYWKNNDITKKARTKKEE</sequence>
<dbReference type="EMBL" id="JOTP01000001">
    <property type="protein sequence ID" value="KEP28060.1"/>
    <property type="molecule type" value="Genomic_DNA"/>
</dbReference>
<evidence type="ECO:0000256" key="2">
    <source>
        <dbReference type="ARBA" id="ARBA00022692"/>
    </source>
</evidence>